<comment type="caution">
    <text evidence="1">The sequence shown here is derived from an EMBL/GenBank/DDBJ whole genome shotgun (WGS) entry which is preliminary data.</text>
</comment>
<dbReference type="Proteomes" id="UP000669179">
    <property type="component" value="Unassembled WGS sequence"/>
</dbReference>
<dbReference type="Gene3D" id="3.40.50.150">
    <property type="entry name" value="Vaccinia Virus protein VP39"/>
    <property type="match status" value="1"/>
</dbReference>
<organism evidence="1 2">
    <name type="scientific">Actinomadura barringtoniae</name>
    <dbReference type="NCBI Taxonomy" id="1427535"/>
    <lineage>
        <taxon>Bacteria</taxon>
        <taxon>Bacillati</taxon>
        <taxon>Actinomycetota</taxon>
        <taxon>Actinomycetes</taxon>
        <taxon>Streptosporangiales</taxon>
        <taxon>Thermomonosporaceae</taxon>
        <taxon>Actinomadura</taxon>
    </lineage>
</organism>
<evidence type="ECO:0000313" key="2">
    <source>
        <dbReference type="Proteomes" id="UP000669179"/>
    </source>
</evidence>
<dbReference type="RefSeq" id="WP_208253955.1">
    <property type="nucleotide sequence ID" value="NZ_JAGEOJ010000002.1"/>
</dbReference>
<proteinExistence type="predicted"/>
<dbReference type="PIRSF" id="PIRSF017393">
    <property type="entry name" value="MTase_SAV2177"/>
    <property type="match status" value="1"/>
</dbReference>
<reference evidence="1" key="1">
    <citation type="submission" date="2021-03" db="EMBL/GenBank/DDBJ databases">
        <authorList>
            <person name="Kanchanasin P."/>
            <person name="Saeng-In P."/>
            <person name="Phongsopitanun W."/>
            <person name="Yuki M."/>
            <person name="Kudo T."/>
            <person name="Ohkuma M."/>
            <person name="Tanasupawat S."/>
        </authorList>
    </citation>
    <scope>NUCLEOTIDE SEQUENCE</scope>
    <source>
        <strain evidence="1">GKU 128</strain>
    </source>
</reference>
<dbReference type="InterPro" id="IPR029063">
    <property type="entry name" value="SAM-dependent_MTases_sf"/>
</dbReference>
<dbReference type="GO" id="GO:0032259">
    <property type="term" value="P:methylation"/>
    <property type="evidence" value="ECO:0007669"/>
    <property type="project" value="UniProtKB-KW"/>
</dbReference>
<dbReference type="Pfam" id="PF04672">
    <property type="entry name" value="Methyltransf_19"/>
    <property type="match status" value="1"/>
</dbReference>
<gene>
    <name evidence="1" type="ORF">J4573_04525</name>
</gene>
<keyword evidence="1" id="KW-0808">Transferase</keyword>
<keyword evidence="2" id="KW-1185">Reference proteome</keyword>
<sequence length="265" mass="29293">MTTENPGKPEIDTTVPHSARIWNYWLGGKDNFPVDREAGDKYAETFPGIFDMARASREYIGRAVTFLAAERGVRQFLDIGTGLPTENNTHQVAQRAAPESRIVYVDNDPLVLGHARALLTSRPEGATFYLDADLEEPEKILEQVTELLDFSQPVALMLMGILGHIRDYEKVTAIVGRLLQALPPGSYLAVYDGTATDPDLLKAQEDYDDTGAEPYRLRSPEQLTALFTGLELEEPGVVPITHWHPEPSPLPPLEVNAYGGVARKP</sequence>
<protein>
    <submittedName>
        <fullName evidence="1">SAM-dependent methyltransferase</fullName>
    </submittedName>
</protein>
<dbReference type="GO" id="GO:0008168">
    <property type="term" value="F:methyltransferase activity"/>
    <property type="evidence" value="ECO:0007669"/>
    <property type="project" value="UniProtKB-KW"/>
</dbReference>
<dbReference type="InterPro" id="IPR006764">
    <property type="entry name" value="SAM_dep_MeTrfase_SAV2177_type"/>
</dbReference>
<keyword evidence="1" id="KW-0489">Methyltransferase</keyword>
<dbReference type="AlphaFoldDB" id="A0A939PAD4"/>
<dbReference type="SUPFAM" id="SSF53335">
    <property type="entry name" value="S-adenosyl-L-methionine-dependent methyltransferases"/>
    <property type="match status" value="1"/>
</dbReference>
<name>A0A939PAD4_9ACTN</name>
<accession>A0A939PAD4</accession>
<evidence type="ECO:0000313" key="1">
    <source>
        <dbReference type="EMBL" id="MBO2446343.1"/>
    </source>
</evidence>
<dbReference type="EMBL" id="JAGEOJ010000002">
    <property type="protein sequence ID" value="MBO2446343.1"/>
    <property type="molecule type" value="Genomic_DNA"/>
</dbReference>